<name>A0A317MQ88_9GAMM</name>
<sequence length="103" mass="12193">MDTPDADDYMELFRLYGGDFSSVYLAEEDERYRLLFDQICKLLAKPSAFNLSLPPQFRRTAMRWLDGEPHTVTHMRVIENRHFMLSDLFDYIDLVRRVGTVRG</sequence>
<evidence type="ECO:0000313" key="1">
    <source>
        <dbReference type="EMBL" id="PWV58743.1"/>
    </source>
</evidence>
<evidence type="ECO:0000313" key="2">
    <source>
        <dbReference type="Proteomes" id="UP000246569"/>
    </source>
</evidence>
<proteinExistence type="predicted"/>
<dbReference type="AlphaFoldDB" id="A0A317MQ88"/>
<dbReference type="EMBL" id="QGTJ01000014">
    <property type="protein sequence ID" value="PWV58743.1"/>
    <property type="molecule type" value="Genomic_DNA"/>
</dbReference>
<dbReference type="OrthoDB" id="6386778at2"/>
<protein>
    <submittedName>
        <fullName evidence="1">Uncharacterized protein</fullName>
    </submittedName>
</protein>
<gene>
    <name evidence="1" type="ORF">C7443_11469</name>
</gene>
<keyword evidence="2" id="KW-1185">Reference proteome</keyword>
<accession>A0A317MQ88</accession>
<dbReference type="Proteomes" id="UP000246569">
    <property type="component" value="Unassembled WGS sequence"/>
</dbReference>
<comment type="caution">
    <text evidence="1">The sequence shown here is derived from an EMBL/GenBank/DDBJ whole genome shotgun (WGS) entry which is preliminary data.</text>
</comment>
<reference evidence="1 2" key="1">
    <citation type="submission" date="2018-05" db="EMBL/GenBank/DDBJ databases">
        <title>Genomic Encyclopedia of Type Strains, Phase IV (KMG-IV): sequencing the most valuable type-strain genomes for metagenomic binning, comparative biology and taxonomic classification.</title>
        <authorList>
            <person name="Goeker M."/>
        </authorList>
    </citation>
    <scope>NUCLEOTIDE SEQUENCE [LARGE SCALE GENOMIC DNA]</scope>
    <source>
        <strain evidence="1 2">DSM 23606</strain>
    </source>
</reference>
<dbReference type="RefSeq" id="WP_110020317.1">
    <property type="nucleotide sequence ID" value="NZ_QGTJ01000014.1"/>
</dbReference>
<organism evidence="1 2">
    <name type="scientific">Plasticicumulans acidivorans</name>
    <dbReference type="NCBI Taxonomy" id="886464"/>
    <lineage>
        <taxon>Bacteria</taxon>
        <taxon>Pseudomonadati</taxon>
        <taxon>Pseudomonadota</taxon>
        <taxon>Gammaproteobacteria</taxon>
        <taxon>Candidatus Competibacteraceae</taxon>
        <taxon>Plasticicumulans</taxon>
    </lineage>
</organism>